<sequence length="180" mass="19267">MDADDGHTLRLTAKAVGSASAGLRHLSVGSRAFVEGPYGAFTSLHRTRPGALLIAGGVGITPVRALLEEELSGDAVVLYRVRSENEAVLADEVRALVAARGGKLHLLTGLTGEGSSSFEPDSLPRCRFPRGKSTPSGSVWPEPPARRYRLNKAGRSMDHPREVHLPRPAAAPHEHHDRYG</sequence>
<keyword evidence="6" id="KW-0560">Oxidoreductase</keyword>
<reference evidence="11 12" key="1">
    <citation type="journal article" date="2019" name="Int. J. Syst. Evol. Microbiol.">
        <title>The Global Catalogue of Microorganisms (GCM) 10K type strain sequencing project: providing services to taxonomists for standard genome sequencing and annotation.</title>
        <authorList>
            <consortium name="The Broad Institute Genomics Platform"/>
            <consortium name="The Broad Institute Genome Sequencing Center for Infectious Disease"/>
            <person name="Wu L."/>
            <person name="Ma J."/>
        </authorList>
    </citation>
    <scope>NUCLEOTIDE SEQUENCE [LARGE SCALE GENOMIC DNA]</scope>
    <source>
        <strain evidence="11 12">JCM 4395</strain>
    </source>
</reference>
<organism evidence="11 12">
    <name type="scientific">Streptomyces longisporus</name>
    <dbReference type="NCBI Taxonomy" id="1948"/>
    <lineage>
        <taxon>Bacteria</taxon>
        <taxon>Bacillati</taxon>
        <taxon>Actinomycetota</taxon>
        <taxon>Actinomycetes</taxon>
        <taxon>Kitasatosporales</taxon>
        <taxon>Streptomycetaceae</taxon>
        <taxon>Streptomyces</taxon>
    </lineage>
</organism>
<dbReference type="PRINTS" id="PR00410">
    <property type="entry name" value="PHEHYDRXLASE"/>
</dbReference>
<keyword evidence="2" id="KW-0285">Flavoprotein</keyword>
<evidence type="ECO:0000256" key="5">
    <source>
        <dbReference type="ARBA" id="ARBA00022827"/>
    </source>
</evidence>
<evidence type="ECO:0000256" key="9">
    <source>
        <dbReference type="SAM" id="MobiDB-lite"/>
    </source>
</evidence>
<dbReference type="PANTHER" id="PTHR47354">
    <property type="entry name" value="NADH OXIDOREDUCTASE HCR"/>
    <property type="match status" value="1"/>
</dbReference>
<evidence type="ECO:0000256" key="6">
    <source>
        <dbReference type="ARBA" id="ARBA00023002"/>
    </source>
</evidence>
<feature type="compositionally biased region" description="Basic and acidic residues" evidence="9">
    <location>
        <begin position="155"/>
        <end position="165"/>
    </location>
</feature>
<keyword evidence="12" id="KW-1185">Reference proteome</keyword>
<dbReference type="InterPro" id="IPR039261">
    <property type="entry name" value="FNR_nucleotide-bd"/>
</dbReference>
<name>A0ABN3M1M0_STRLO</name>
<evidence type="ECO:0000256" key="4">
    <source>
        <dbReference type="ARBA" id="ARBA00022723"/>
    </source>
</evidence>
<comment type="cofactor">
    <cofactor evidence="1">
        <name>FAD</name>
        <dbReference type="ChEBI" id="CHEBI:57692"/>
    </cofactor>
</comment>
<evidence type="ECO:0000256" key="2">
    <source>
        <dbReference type="ARBA" id="ARBA00022630"/>
    </source>
</evidence>
<keyword evidence="8" id="KW-0411">Iron-sulfur</keyword>
<comment type="caution">
    <text evidence="11">The sequence shown here is derived from an EMBL/GenBank/DDBJ whole genome shotgun (WGS) entry which is preliminary data.</text>
</comment>
<evidence type="ECO:0000256" key="3">
    <source>
        <dbReference type="ARBA" id="ARBA00022714"/>
    </source>
</evidence>
<dbReference type="InterPro" id="IPR001433">
    <property type="entry name" value="OxRdtase_FAD/NAD-bd"/>
</dbReference>
<evidence type="ECO:0000256" key="1">
    <source>
        <dbReference type="ARBA" id="ARBA00001974"/>
    </source>
</evidence>
<dbReference type="Gene3D" id="3.40.50.80">
    <property type="entry name" value="Nucleotide-binding domain of ferredoxin-NADP reductase (FNR) module"/>
    <property type="match status" value="1"/>
</dbReference>
<keyword evidence="5" id="KW-0274">FAD</keyword>
<proteinExistence type="predicted"/>
<evidence type="ECO:0000259" key="10">
    <source>
        <dbReference type="Pfam" id="PF00175"/>
    </source>
</evidence>
<evidence type="ECO:0000313" key="11">
    <source>
        <dbReference type="EMBL" id="GAA2494333.1"/>
    </source>
</evidence>
<dbReference type="SUPFAM" id="SSF52343">
    <property type="entry name" value="Ferredoxin reductase-like, C-terminal NADP-linked domain"/>
    <property type="match status" value="1"/>
</dbReference>
<evidence type="ECO:0000256" key="8">
    <source>
        <dbReference type="ARBA" id="ARBA00023014"/>
    </source>
</evidence>
<feature type="domain" description="Oxidoreductase FAD/NAD(P)-binding" evidence="10">
    <location>
        <begin position="53"/>
        <end position="108"/>
    </location>
</feature>
<feature type="region of interest" description="Disordered" evidence="9">
    <location>
        <begin position="114"/>
        <end position="180"/>
    </location>
</feature>
<evidence type="ECO:0000256" key="7">
    <source>
        <dbReference type="ARBA" id="ARBA00023004"/>
    </source>
</evidence>
<protein>
    <recommendedName>
        <fullName evidence="10">Oxidoreductase FAD/NAD(P)-binding domain-containing protein</fullName>
    </recommendedName>
</protein>
<dbReference type="Proteomes" id="UP001501777">
    <property type="component" value="Unassembled WGS sequence"/>
</dbReference>
<gene>
    <name evidence="11" type="ORF">GCM10010276_38260</name>
</gene>
<keyword evidence="3" id="KW-0001">2Fe-2S</keyword>
<keyword evidence="4" id="KW-0479">Metal-binding</keyword>
<accession>A0ABN3M1M0</accession>
<evidence type="ECO:0000313" key="12">
    <source>
        <dbReference type="Proteomes" id="UP001501777"/>
    </source>
</evidence>
<dbReference type="InterPro" id="IPR050415">
    <property type="entry name" value="MRET"/>
</dbReference>
<dbReference type="PANTHER" id="PTHR47354:SF8">
    <property type="entry name" value="1,2-PHENYLACETYL-COA EPOXIDASE, SUBUNIT E"/>
    <property type="match status" value="1"/>
</dbReference>
<dbReference type="Pfam" id="PF00175">
    <property type="entry name" value="NAD_binding_1"/>
    <property type="match status" value="1"/>
</dbReference>
<dbReference type="EMBL" id="BAAASG010000008">
    <property type="protein sequence ID" value="GAA2494333.1"/>
    <property type="molecule type" value="Genomic_DNA"/>
</dbReference>
<keyword evidence="7" id="KW-0408">Iron</keyword>